<evidence type="ECO:0000313" key="3">
    <source>
        <dbReference type="Proteomes" id="UP000735302"/>
    </source>
</evidence>
<proteinExistence type="predicted"/>
<organism evidence="2 3">
    <name type="scientific">Plakobranchus ocellatus</name>
    <dbReference type="NCBI Taxonomy" id="259542"/>
    <lineage>
        <taxon>Eukaryota</taxon>
        <taxon>Metazoa</taxon>
        <taxon>Spiralia</taxon>
        <taxon>Lophotrochozoa</taxon>
        <taxon>Mollusca</taxon>
        <taxon>Gastropoda</taxon>
        <taxon>Heterobranchia</taxon>
        <taxon>Euthyneura</taxon>
        <taxon>Panpulmonata</taxon>
        <taxon>Sacoglossa</taxon>
        <taxon>Placobranchoidea</taxon>
        <taxon>Plakobranchidae</taxon>
        <taxon>Plakobranchus</taxon>
    </lineage>
</organism>
<dbReference type="EMBL" id="BLXT01003294">
    <property type="protein sequence ID" value="GFO01430.1"/>
    <property type="molecule type" value="Genomic_DNA"/>
</dbReference>
<comment type="caution">
    <text evidence="2">The sequence shown here is derived from an EMBL/GenBank/DDBJ whole genome shotgun (WGS) entry which is preliminary data.</text>
</comment>
<feature type="compositionally biased region" description="Basic and acidic residues" evidence="1">
    <location>
        <begin position="69"/>
        <end position="81"/>
    </location>
</feature>
<feature type="compositionally biased region" description="Polar residues" evidence="1">
    <location>
        <begin position="48"/>
        <end position="57"/>
    </location>
</feature>
<dbReference type="AlphaFoldDB" id="A0AAV4A1Z5"/>
<gene>
    <name evidence="2" type="ORF">PoB_002793500</name>
</gene>
<name>A0AAV4A1Z5_9GAST</name>
<dbReference type="Proteomes" id="UP000735302">
    <property type="component" value="Unassembled WGS sequence"/>
</dbReference>
<feature type="region of interest" description="Disordered" evidence="1">
    <location>
        <begin position="25"/>
        <end position="92"/>
    </location>
</feature>
<evidence type="ECO:0000256" key="1">
    <source>
        <dbReference type="SAM" id="MobiDB-lite"/>
    </source>
</evidence>
<sequence length="92" mass="9892">MSLAFRSPLLFPTVVPRGIHQAALPPTRRPLASGESTRLGAQRKDSSWGVNVSSQQGDLRRSVQGGEARTCDRRASADLRADSLATVPPTPR</sequence>
<reference evidence="2 3" key="1">
    <citation type="journal article" date="2021" name="Elife">
        <title>Chloroplast acquisition without the gene transfer in kleptoplastic sea slugs, Plakobranchus ocellatus.</title>
        <authorList>
            <person name="Maeda T."/>
            <person name="Takahashi S."/>
            <person name="Yoshida T."/>
            <person name="Shimamura S."/>
            <person name="Takaki Y."/>
            <person name="Nagai Y."/>
            <person name="Toyoda A."/>
            <person name="Suzuki Y."/>
            <person name="Arimoto A."/>
            <person name="Ishii H."/>
            <person name="Satoh N."/>
            <person name="Nishiyama T."/>
            <person name="Hasebe M."/>
            <person name="Maruyama T."/>
            <person name="Minagawa J."/>
            <person name="Obokata J."/>
            <person name="Shigenobu S."/>
        </authorList>
    </citation>
    <scope>NUCLEOTIDE SEQUENCE [LARGE SCALE GENOMIC DNA]</scope>
</reference>
<accession>A0AAV4A1Z5</accession>
<keyword evidence="3" id="KW-1185">Reference proteome</keyword>
<evidence type="ECO:0000313" key="2">
    <source>
        <dbReference type="EMBL" id="GFO01430.1"/>
    </source>
</evidence>
<protein>
    <submittedName>
        <fullName evidence="2">Uncharacterized protein</fullName>
    </submittedName>
</protein>